<dbReference type="Proteomes" id="UP001607302">
    <property type="component" value="Unassembled WGS sequence"/>
</dbReference>
<dbReference type="AlphaFoldDB" id="A0ABD2B752"/>
<keyword evidence="2" id="KW-1185">Reference proteome</keyword>
<protein>
    <submittedName>
        <fullName evidence="1">Uncharacterized protein</fullName>
    </submittedName>
</protein>
<organism evidence="1 2">
    <name type="scientific">Vespula squamosa</name>
    <name type="common">Southern yellow jacket</name>
    <name type="synonym">Wasp</name>
    <dbReference type="NCBI Taxonomy" id="30214"/>
    <lineage>
        <taxon>Eukaryota</taxon>
        <taxon>Metazoa</taxon>
        <taxon>Ecdysozoa</taxon>
        <taxon>Arthropoda</taxon>
        <taxon>Hexapoda</taxon>
        <taxon>Insecta</taxon>
        <taxon>Pterygota</taxon>
        <taxon>Neoptera</taxon>
        <taxon>Endopterygota</taxon>
        <taxon>Hymenoptera</taxon>
        <taxon>Apocrita</taxon>
        <taxon>Aculeata</taxon>
        <taxon>Vespoidea</taxon>
        <taxon>Vespidae</taxon>
        <taxon>Vespinae</taxon>
        <taxon>Vespula</taxon>
    </lineage>
</organism>
<evidence type="ECO:0000313" key="1">
    <source>
        <dbReference type="EMBL" id="KAL2728562.1"/>
    </source>
</evidence>
<gene>
    <name evidence="1" type="ORF">V1478_006194</name>
</gene>
<dbReference type="EMBL" id="JAUDFV010000132">
    <property type="protein sequence ID" value="KAL2728562.1"/>
    <property type="molecule type" value="Genomic_DNA"/>
</dbReference>
<comment type="caution">
    <text evidence="1">The sequence shown here is derived from an EMBL/GenBank/DDBJ whole genome shotgun (WGS) entry which is preliminary data.</text>
</comment>
<proteinExistence type="predicted"/>
<accession>A0ABD2B752</accession>
<sequence length="181" mass="21129">MEVTRWNNKTWKNVEKDRVIFVYVTKFAAMTSGQRNKSVVHPEQRYGYMPCPLYDTGEIQIIFNEHLYQLTPSIVRIFKSSSLINSKVGGKLCGDPNYSDNRNSSSASSFLDVRFIIRNEIQQVYVTPSFEEKQVQEEFAIRSRLIKSPPLKPNDSETKWSRWAKRFRPSERSITVLNLAR</sequence>
<reference evidence="1 2" key="1">
    <citation type="journal article" date="2024" name="Ann. Entomol. Soc. Am.">
        <title>Genomic analyses of the southern and eastern yellowjacket wasps (Hymenoptera: Vespidae) reveal evolutionary signatures of social life.</title>
        <authorList>
            <person name="Catto M.A."/>
            <person name="Caine P.B."/>
            <person name="Orr S.E."/>
            <person name="Hunt B.G."/>
            <person name="Goodisman M.A.D."/>
        </authorList>
    </citation>
    <scope>NUCLEOTIDE SEQUENCE [LARGE SCALE GENOMIC DNA]</scope>
    <source>
        <strain evidence="1">233</strain>
        <tissue evidence="1">Head and thorax</tissue>
    </source>
</reference>
<evidence type="ECO:0000313" key="2">
    <source>
        <dbReference type="Proteomes" id="UP001607302"/>
    </source>
</evidence>
<name>A0ABD2B752_VESSQ</name>